<dbReference type="AlphaFoldDB" id="A0A7C0YAV8"/>
<reference evidence="1" key="1">
    <citation type="journal article" date="2020" name="mSystems">
        <title>Genome- and Community-Level Interaction Insights into Carbon Utilization and Element Cycling Functions of Hydrothermarchaeota in Hydrothermal Sediment.</title>
        <authorList>
            <person name="Zhou Z."/>
            <person name="Liu Y."/>
            <person name="Xu W."/>
            <person name="Pan J."/>
            <person name="Luo Z.H."/>
            <person name="Li M."/>
        </authorList>
    </citation>
    <scope>NUCLEOTIDE SEQUENCE [LARGE SCALE GENOMIC DNA]</scope>
    <source>
        <strain evidence="1">HyVt-233</strain>
    </source>
</reference>
<organism evidence="1">
    <name type="scientific">Desulfofervidus auxilii</name>
    <dbReference type="NCBI Taxonomy" id="1621989"/>
    <lineage>
        <taxon>Bacteria</taxon>
        <taxon>Pseudomonadati</taxon>
        <taxon>Thermodesulfobacteriota</taxon>
        <taxon>Candidatus Desulfofervidia</taxon>
        <taxon>Candidatus Desulfofervidales</taxon>
        <taxon>Candidatus Desulfofervidaceae</taxon>
        <taxon>Candidatus Desulfofervidus</taxon>
    </lineage>
</organism>
<comment type="caution">
    <text evidence="1">The sequence shown here is derived from an EMBL/GenBank/DDBJ whole genome shotgun (WGS) entry which is preliminary data.</text>
</comment>
<accession>A0A7C0YAV8</accession>
<name>A0A7C0YAV8_DESA2</name>
<evidence type="ECO:0000313" key="1">
    <source>
        <dbReference type="EMBL" id="HDD45211.1"/>
    </source>
</evidence>
<dbReference type="PANTHER" id="PTHR35866">
    <property type="entry name" value="PUTATIVE-RELATED"/>
    <property type="match status" value="1"/>
</dbReference>
<dbReference type="Proteomes" id="UP000886289">
    <property type="component" value="Unassembled WGS sequence"/>
</dbReference>
<gene>
    <name evidence="1" type="ORF">ENG63_10190</name>
</gene>
<proteinExistence type="predicted"/>
<sequence>MLKIKNMKKAFSCQMCGECCKGRGGIWVTIDEIKAIADFLNMDEKTFIKNYCEMRYGHYYIKEKEENGEMVCIFLVDKSCAIHSCKPLPCRLWPYWRRILSSELDWRIVMEFCPGINREVSFADFVKEGEAYRKKILQGKEDERRHL</sequence>
<protein>
    <submittedName>
        <fullName evidence="1">YkgJ family cysteine cluster protein</fullName>
    </submittedName>
</protein>
<dbReference type="InterPro" id="IPR005358">
    <property type="entry name" value="Puta_zinc/iron-chelating_dom"/>
</dbReference>
<dbReference type="EMBL" id="DRBS01000376">
    <property type="protein sequence ID" value="HDD45211.1"/>
    <property type="molecule type" value="Genomic_DNA"/>
</dbReference>
<dbReference type="Pfam" id="PF03692">
    <property type="entry name" value="CxxCxxCC"/>
    <property type="match status" value="1"/>
</dbReference>
<dbReference type="PANTHER" id="PTHR35866:SF1">
    <property type="entry name" value="YKGJ FAMILY CYSTEINE CLUSTER PROTEIN"/>
    <property type="match status" value="1"/>
</dbReference>